<dbReference type="PANTHER" id="PTHR45632">
    <property type="entry name" value="LD33804P"/>
    <property type="match status" value="1"/>
</dbReference>
<keyword evidence="1" id="KW-0880">Kelch repeat</keyword>
<dbReference type="EMBL" id="PQSP01000007">
    <property type="protein sequence ID" value="RUS66016.1"/>
    <property type="molecule type" value="Genomic_DNA"/>
</dbReference>
<dbReference type="Proteomes" id="UP000286947">
    <property type="component" value="Unassembled WGS sequence"/>
</dbReference>
<dbReference type="AlphaFoldDB" id="A0A433SB86"/>
<evidence type="ECO:0000256" key="2">
    <source>
        <dbReference type="ARBA" id="ARBA00022737"/>
    </source>
</evidence>
<proteinExistence type="predicted"/>
<dbReference type="SMART" id="SM00612">
    <property type="entry name" value="Kelch"/>
    <property type="match status" value="4"/>
</dbReference>
<gene>
    <name evidence="3" type="primary">nanM_3</name>
    <name evidence="3" type="ORF">CUZ56_02374</name>
</gene>
<dbReference type="InterPro" id="IPR011043">
    <property type="entry name" value="Gal_Oxase/kelch_b-propeller"/>
</dbReference>
<dbReference type="Gene3D" id="2.130.10.80">
    <property type="entry name" value="Galactose oxidase/kelch, beta-propeller"/>
    <property type="match status" value="2"/>
</dbReference>
<dbReference type="GO" id="GO:0016853">
    <property type="term" value="F:isomerase activity"/>
    <property type="evidence" value="ECO:0007669"/>
    <property type="project" value="UniProtKB-KW"/>
</dbReference>
<dbReference type="InterPro" id="IPR037293">
    <property type="entry name" value="Gal_Oxidase_central_sf"/>
</dbReference>
<dbReference type="SUPFAM" id="SSF50965">
    <property type="entry name" value="Galactose oxidase, central domain"/>
    <property type="match status" value="2"/>
</dbReference>
<keyword evidence="3" id="KW-0413">Isomerase</keyword>
<reference evidence="3 4" key="1">
    <citation type="submission" date="2018-01" db="EMBL/GenBank/DDBJ databases">
        <title>Saezia sanguinis gen. nov., sp. nov., in the order Burkholderiales isolated from human blood.</title>
        <authorList>
            <person name="Medina-Pascual M.J."/>
            <person name="Valdezate S."/>
            <person name="Monzon S."/>
            <person name="Cuesta I."/>
            <person name="Carrasco G."/>
            <person name="Villalon P."/>
            <person name="Saez-Nieto J.A."/>
        </authorList>
    </citation>
    <scope>NUCLEOTIDE SEQUENCE [LARGE SCALE GENOMIC DNA]</scope>
    <source>
        <strain evidence="3 4">CNM695-12</strain>
    </source>
</reference>
<dbReference type="Gene3D" id="2.120.10.80">
    <property type="entry name" value="Kelch-type beta propeller"/>
    <property type="match status" value="1"/>
</dbReference>
<name>A0A433SB86_9BURK</name>
<organism evidence="3 4">
    <name type="scientific">Saezia sanguinis</name>
    <dbReference type="NCBI Taxonomy" id="1965230"/>
    <lineage>
        <taxon>Bacteria</taxon>
        <taxon>Pseudomonadati</taxon>
        <taxon>Pseudomonadota</taxon>
        <taxon>Betaproteobacteria</taxon>
        <taxon>Burkholderiales</taxon>
        <taxon>Saeziaceae</taxon>
        <taxon>Saezia</taxon>
    </lineage>
</organism>
<dbReference type="EC" id="5.1.3.24" evidence="3"/>
<keyword evidence="4" id="KW-1185">Reference proteome</keyword>
<evidence type="ECO:0000313" key="3">
    <source>
        <dbReference type="EMBL" id="RUS66016.1"/>
    </source>
</evidence>
<evidence type="ECO:0000256" key="1">
    <source>
        <dbReference type="ARBA" id="ARBA00022441"/>
    </source>
</evidence>
<comment type="caution">
    <text evidence="3">The sequence shown here is derived from an EMBL/GenBank/DDBJ whole genome shotgun (WGS) entry which is preliminary data.</text>
</comment>
<keyword evidence="2" id="KW-0677">Repeat</keyword>
<evidence type="ECO:0000313" key="4">
    <source>
        <dbReference type="Proteomes" id="UP000286947"/>
    </source>
</evidence>
<accession>A0A433SB86</accession>
<dbReference type="InterPro" id="IPR015915">
    <property type="entry name" value="Kelch-typ_b-propeller"/>
</dbReference>
<protein>
    <submittedName>
        <fullName evidence="3">N-acetylneuraminate epimerase</fullName>
        <ecNumber evidence="3">5.1.3.24</ecNumber>
    </submittedName>
</protein>
<dbReference type="PROSITE" id="PS51257">
    <property type="entry name" value="PROKAR_LIPOPROTEIN"/>
    <property type="match status" value="1"/>
</dbReference>
<dbReference type="Pfam" id="PF01344">
    <property type="entry name" value="Kelch_1"/>
    <property type="match status" value="1"/>
</dbReference>
<sequence>MDAQWRRSCAWLLLALVLVLLMGGCRQEQQGHWEPVTPLPVISRIDAAVLIQPGAYSGLAGGKVLVLGSRKAGDEPPRFEEQAAIYDQQANQWQSVAVMHEPRYGYQALSLIGGHVLVVGGMQMRDGRPYSVEHLEVYDPQENSWAVVEPPHAMEPHGAVALPDGRALVVGRRLLRGAVGEPMGMAAIYDPVARLWQQISPYADEATVFAPHLQLLQDGRVWLFGVSDMRMARESVLMYDLQEGRWTQAMPWKHVWQKFGQAMLHDGRVMLAGGIGKMDLIGDDAEVIGACALFDPASGKWQEGEPMLQPRVNHSTTLLADGRVLVAGGRAQQLRYDQAPQSSALSAVEIYDPVLRRWEVGVPLPQARAGHHALLLPDQRVLVIGGVGSDGTPLPALLYEEK</sequence>
<dbReference type="PANTHER" id="PTHR45632:SF3">
    <property type="entry name" value="KELCH-LIKE PROTEIN 32"/>
    <property type="match status" value="1"/>
</dbReference>
<dbReference type="InterPro" id="IPR006652">
    <property type="entry name" value="Kelch_1"/>
</dbReference>